<dbReference type="PANTHER" id="PTHR30136:SF24">
    <property type="entry name" value="HTH-TYPE TRANSCRIPTIONAL REPRESSOR ALLR"/>
    <property type="match status" value="1"/>
</dbReference>
<feature type="domain" description="HTH iclR-type" evidence="7">
    <location>
        <begin position="5"/>
        <end position="67"/>
    </location>
</feature>
<comment type="function">
    <text evidence="5">May be an activator protein for the gylABX operon.</text>
</comment>
<dbReference type="SMART" id="SM00346">
    <property type="entry name" value="HTH_ICLR"/>
    <property type="match status" value="1"/>
</dbReference>
<dbReference type="PROSITE" id="PS51078">
    <property type="entry name" value="ICLR_ED"/>
    <property type="match status" value="1"/>
</dbReference>
<dbReference type="RefSeq" id="WP_231448850.1">
    <property type="nucleotide sequence ID" value="NZ_JAJOMB010000026.1"/>
</dbReference>
<keyword evidence="10" id="KW-1185">Reference proteome</keyword>
<dbReference type="Gene3D" id="3.30.450.40">
    <property type="match status" value="1"/>
</dbReference>
<dbReference type="GO" id="GO:0045892">
    <property type="term" value="P:negative regulation of DNA-templated transcription"/>
    <property type="evidence" value="ECO:0007669"/>
    <property type="project" value="TreeGrafter"/>
</dbReference>
<sequence>MADELLTVQRALDVLGLFTATEGSWGVSDVARRLGLGTSQAHRILATLAGRGFVVSDPRTRLYRLGPTLIGLGQLAAESDGTRQLALPVLHRLAAATGRSAVLNIRQGSRYQLIAAADAPGDLRWELTLGRSYPWYGGASGHAIYAFRPEAEIEALIATGFEESTEIGPHEAEDIRRRHRATREQGWIYSRGEINPHVTVVAAPIRVGDEVNASVSVIGVARPLEVDPSLTDRLLTAAQELATLLRR</sequence>
<evidence type="ECO:0000313" key="9">
    <source>
        <dbReference type="EMBL" id="MCD5316020.1"/>
    </source>
</evidence>
<evidence type="ECO:0000256" key="5">
    <source>
        <dbReference type="ARBA" id="ARBA00058938"/>
    </source>
</evidence>
<gene>
    <name evidence="9" type="ORF">LR394_34510</name>
</gene>
<dbReference type="InterPro" id="IPR036388">
    <property type="entry name" value="WH-like_DNA-bd_sf"/>
</dbReference>
<dbReference type="EMBL" id="JAJOMB010000026">
    <property type="protein sequence ID" value="MCD5316020.1"/>
    <property type="molecule type" value="Genomic_DNA"/>
</dbReference>
<dbReference type="SUPFAM" id="SSF55781">
    <property type="entry name" value="GAF domain-like"/>
    <property type="match status" value="1"/>
</dbReference>
<organism evidence="9 10">
    <name type="scientific">Kineosporia babensis</name>
    <dbReference type="NCBI Taxonomy" id="499548"/>
    <lineage>
        <taxon>Bacteria</taxon>
        <taxon>Bacillati</taxon>
        <taxon>Actinomycetota</taxon>
        <taxon>Actinomycetes</taxon>
        <taxon>Kineosporiales</taxon>
        <taxon>Kineosporiaceae</taxon>
        <taxon>Kineosporia</taxon>
    </lineage>
</organism>
<keyword evidence="4" id="KW-0804">Transcription</keyword>
<dbReference type="InterPro" id="IPR050707">
    <property type="entry name" value="HTH_MetabolicPath_Reg"/>
</dbReference>
<dbReference type="InterPro" id="IPR029016">
    <property type="entry name" value="GAF-like_dom_sf"/>
</dbReference>
<evidence type="ECO:0000256" key="2">
    <source>
        <dbReference type="ARBA" id="ARBA00023015"/>
    </source>
</evidence>
<reference evidence="9" key="1">
    <citation type="submission" date="2021-11" db="EMBL/GenBank/DDBJ databases">
        <title>Streptomyces corallinus and Kineosporia corallina sp. nov., two new coral-derived marine actinobacteria.</title>
        <authorList>
            <person name="Buangrab K."/>
            <person name="Sutthacheep M."/>
            <person name="Yeemin T."/>
            <person name="Harunari E."/>
            <person name="Igarashi Y."/>
            <person name="Sripreechasak P."/>
            <person name="Kanchanasin P."/>
            <person name="Tanasupawat S."/>
            <person name="Phongsopitanun W."/>
        </authorList>
    </citation>
    <scope>NUCLEOTIDE SEQUENCE</scope>
    <source>
        <strain evidence="9">JCM 31032</strain>
    </source>
</reference>
<evidence type="ECO:0000256" key="4">
    <source>
        <dbReference type="ARBA" id="ARBA00023163"/>
    </source>
</evidence>
<proteinExistence type="predicted"/>
<name>A0A9X1NKL6_9ACTN</name>
<dbReference type="Proteomes" id="UP001138997">
    <property type="component" value="Unassembled WGS sequence"/>
</dbReference>
<dbReference type="Pfam" id="PF01614">
    <property type="entry name" value="IclR_C"/>
    <property type="match status" value="1"/>
</dbReference>
<dbReference type="InterPro" id="IPR014757">
    <property type="entry name" value="Tscrpt_reg_IclR_C"/>
</dbReference>
<evidence type="ECO:0000313" key="10">
    <source>
        <dbReference type="Proteomes" id="UP001138997"/>
    </source>
</evidence>
<accession>A0A9X1NKL6</accession>
<evidence type="ECO:0000256" key="1">
    <source>
        <dbReference type="ARBA" id="ARBA00022798"/>
    </source>
</evidence>
<evidence type="ECO:0000259" key="8">
    <source>
        <dbReference type="PROSITE" id="PS51078"/>
    </source>
</evidence>
<dbReference type="FunFam" id="1.10.10.10:FF:000056">
    <property type="entry name" value="IclR family transcriptional regulator"/>
    <property type="match status" value="1"/>
</dbReference>
<dbReference type="GO" id="GO:0006071">
    <property type="term" value="P:glycerol metabolic process"/>
    <property type="evidence" value="ECO:0007669"/>
    <property type="project" value="UniProtKB-KW"/>
</dbReference>
<keyword evidence="2" id="KW-0805">Transcription regulation</keyword>
<protein>
    <recommendedName>
        <fullName evidence="6">Glycerol operon regulatory protein</fullName>
    </recommendedName>
</protein>
<dbReference type="PROSITE" id="PS51077">
    <property type="entry name" value="HTH_ICLR"/>
    <property type="match status" value="1"/>
</dbReference>
<dbReference type="Pfam" id="PF09339">
    <property type="entry name" value="HTH_IclR"/>
    <property type="match status" value="1"/>
</dbReference>
<dbReference type="Gene3D" id="1.10.10.10">
    <property type="entry name" value="Winged helix-like DNA-binding domain superfamily/Winged helix DNA-binding domain"/>
    <property type="match status" value="1"/>
</dbReference>
<feature type="domain" description="IclR-ED" evidence="8">
    <location>
        <begin position="68"/>
        <end position="247"/>
    </location>
</feature>
<evidence type="ECO:0000259" key="7">
    <source>
        <dbReference type="PROSITE" id="PS51077"/>
    </source>
</evidence>
<dbReference type="GO" id="GO:0003677">
    <property type="term" value="F:DNA binding"/>
    <property type="evidence" value="ECO:0007669"/>
    <property type="project" value="UniProtKB-KW"/>
</dbReference>
<dbReference type="AlphaFoldDB" id="A0A9X1NKL6"/>
<dbReference type="SUPFAM" id="SSF46785">
    <property type="entry name" value="Winged helix' DNA-binding domain"/>
    <property type="match status" value="1"/>
</dbReference>
<comment type="caution">
    <text evidence="9">The sequence shown here is derived from an EMBL/GenBank/DDBJ whole genome shotgun (WGS) entry which is preliminary data.</text>
</comment>
<dbReference type="GO" id="GO:0003700">
    <property type="term" value="F:DNA-binding transcription factor activity"/>
    <property type="evidence" value="ECO:0007669"/>
    <property type="project" value="TreeGrafter"/>
</dbReference>
<dbReference type="PANTHER" id="PTHR30136">
    <property type="entry name" value="HELIX-TURN-HELIX TRANSCRIPTIONAL REGULATOR, ICLR FAMILY"/>
    <property type="match status" value="1"/>
</dbReference>
<evidence type="ECO:0000256" key="6">
    <source>
        <dbReference type="ARBA" id="ARBA00070406"/>
    </source>
</evidence>
<keyword evidence="3" id="KW-0238">DNA-binding</keyword>
<evidence type="ECO:0000256" key="3">
    <source>
        <dbReference type="ARBA" id="ARBA00023125"/>
    </source>
</evidence>
<dbReference type="InterPro" id="IPR036390">
    <property type="entry name" value="WH_DNA-bd_sf"/>
</dbReference>
<dbReference type="InterPro" id="IPR005471">
    <property type="entry name" value="Tscrpt_reg_IclR_N"/>
</dbReference>
<keyword evidence="1" id="KW-0319">Glycerol metabolism</keyword>